<feature type="transmembrane region" description="Helical" evidence="9">
    <location>
        <begin position="196"/>
        <end position="221"/>
    </location>
</feature>
<feature type="transmembrane region" description="Helical" evidence="9">
    <location>
        <begin position="150"/>
        <end position="167"/>
    </location>
</feature>
<evidence type="ECO:0000256" key="7">
    <source>
        <dbReference type="ARBA" id="ARBA00023136"/>
    </source>
</evidence>
<keyword evidence="4 9" id="KW-0812">Transmembrane</keyword>
<keyword evidence="3" id="KW-1003">Cell membrane</keyword>
<dbReference type="PANTHER" id="PTHR11795">
    <property type="entry name" value="BRANCHED-CHAIN AMINO ACID TRANSPORT SYSTEM PERMEASE PROTEIN LIVH"/>
    <property type="match status" value="1"/>
</dbReference>
<evidence type="ECO:0000256" key="3">
    <source>
        <dbReference type="ARBA" id="ARBA00022475"/>
    </source>
</evidence>
<reference evidence="11" key="1">
    <citation type="submission" date="2018-06" db="EMBL/GenBank/DDBJ databases">
        <authorList>
            <person name="Feng T."/>
            <person name="Jeon C.O."/>
        </authorList>
    </citation>
    <scope>NUCLEOTIDE SEQUENCE [LARGE SCALE GENOMIC DNA]</scope>
    <source>
        <strain evidence="11">S23</strain>
    </source>
</reference>
<feature type="transmembrane region" description="Helical" evidence="9">
    <location>
        <begin position="233"/>
        <end position="258"/>
    </location>
</feature>
<evidence type="ECO:0000256" key="5">
    <source>
        <dbReference type="ARBA" id="ARBA00022970"/>
    </source>
</evidence>
<evidence type="ECO:0000256" key="6">
    <source>
        <dbReference type="ARBA" id="ARBA00022989"/>
    </source>
</evidence>
<comment type="similarity">
    <text evidence="8">Belongs to the binding-protein-dependent transport system permease family. LivHM subfamily.</text>
</comment>
<gene>
    <name evidence="10" type="ORF">DN412_32890</name>
</gene>
<dbReference type="EMBL" id="QKWJ01000070">
    <property type="protein sequence ID" value="RDK06151.1"/>
    <property type="molecule type" value="Genomic_DNA"/>
</dbReference>
<evidence type="ECO:0000313" key="10">
    <source>
        <dbReference type="EMBL" id="RDK06151.1"/>
    </source>
</evidence>
<comment type="caution">
    <text evidence="10">The sequence shown here is derived from an EMBL/GenBank/DDBJ whole genome shotgun (WGS) entry which is preliminary data.</text>
</comment>
<evidence type="ECO:0000256" key="2">
    <source>
        <dbReference type="ARBA" id="ARBA00022448"/>
    </source>
</evidence>
<dbReference type="AlphaFoldDB" id="A0A370NKL6"/>
<keyword evidence="7 9" id="KW-0472">Membrane</keyword>
<evidence type="ECO:0000256" key="8">
    <source>
        <dbReference type="ARBA" id="ARBA00037998"/>
    </source>
</evidence>
<dbReference type="InterPro" id="IPR001851">
    <property type="entry name" value="ABC_transp_permease"/>
</dbReference>
<feature type="transmembrane region" description="Helical" evidence="9">
    <location>
        <begin position="48"/>
        <end position="65"/>
    </location>
</feature>
<dbReference type="InterPro" id="IPR052157">
    <property type="entry name" value="BCAA_transport_permease"/>
</dbReference>
<name>A0A370NKL6_9BURK</name>
<feature type="transmembrane region" description="Helical" evidence="9">
    <location>
        <begin position="101"/>
        <end position="119"/>
    </location>
</feature>
<protein>
    <submittedName>
        <fullName evidence="10">Branched-chain amino acid ABC transporter permease</fullName>
    </submittedName>
</protein>
<dbReference type="CDD" id="cd06582">
    <property type="entry name" value="TM_PBP1_LivH_like"/>
    <property type="match status" value="1"/>
</dbReference>
<proteinExistence type="inferred from homology"/>
<dbReference type="GO" id="GO:0006865">
    <property type="term" value="P:amino acid transport"/>
    <property type="evidence" value="ECO:0007669"/>
    <property type="project" value="UniProtKB-KW"/>
</dbReference>
<evidence type="ECO:0000256" key="1">
    <source>
        <dbReference type="ARBA" id="ARBA00004651"/>
    </source>
</evidence>
<dbReference type="GO" id="GO:0022857">
    <property type="term" value="F:transmembrane transporter activity"/>
    <property type="evidence" value="ECO:0007669"/>
    <property type="project" value="InterPro"/>
</dbReference>
<keyword evidence="2" id="KW-0813">Transport</keyword>
<comment type="subcellular location">
    <subcellularLocation>
        <location evidence="1">Cell membrane</location>
        <topology evidence="1">Multi-pass membrane protein</topology>
    </subcellularLocation>
</comment>
<feature type="transmembrane region" description="Helical" evidence="9">
    <location>
        <begin position="270"/>
        <end position="289"/>
    </location>
</feature>
<organism evidence="10 11">
    <name type="scientific">Cupriavidus lacunae</name>
    <dbReference type="NCBI Taxonomy" id="2666307"/>
    <lineage>
        <taxon>Bacteria</taxon>
        <taxon>Pseudomonadati</taxon>
        <taxon>Pseudomonadota</taxon>
        <taxon>Betaproteobacteria</taxon>
        <taxon>Burkholderiales</taxon>
        <taxon>Burkholderiaceae</taxon>
        <taxon>Cupriavidus</taxon>
    </lineage>
</organism>
<evidence type="ECO:0000256" key="4">
    <source>
        <dbReference type="ARBA" id="ARBA00022692"/>
    </source>
</evidence>
<feature type="transmembrane region" description="Helical" evidence="9">
    <location>
        <begin position="22"/>
        <end position="41"/>
    </location>
</feature>
<accession>A0A370NKL6</accession>
<keyword evidence="6 9" id="KW-1133">Transmembrane helix</keyword>
<dbReference type="PANTHER" id="PTHR11795:SF445">
    <property type="entry name" value="AMINO ACID ABC TRANSPORTER PERMEASE PROTEIN"/>
    <property type="match status" value="1"/>
</dbReference>
<keyword evidence="5" id="KW-0029">Amino-acid transport</keyword>
<evidence type="ECO:0000313" key="11">
    <source>
        <dbReference type="Proteomes" id="UP000255165"/>
    </source>
</evidence>
<dbReference type="Pfam" id="PF02653">
    <property type="entry name" value="BPD_transp_2"/>
    <property type="match status" value="1"/>
</dbReference>
<feature type="transmembrane region" description="Helical" evidence="9">
    <location>
        <begin position="71"/>
        <end position="89"/>
    </location>
</feature>
<dbReference type="Proteomes" id="UP000255165">
    <property type="component" value="Unassembled WGS sequence"/>
</dbReference>
<evidence type="ECO:0000256" key="9">
    <source>
        <dbReference type="SAM" id="Phobius"/>
    </source>
</evidence>
<sequence length="298" mass="31383">MTNLAVLVQSPELNLQLVVDGLLAGAIFALAAYGMALVWGVMNLINVAQGELVMLGGYIVIWLAGKGVPPLLAVPVAAAVMYCVGWGLYRIVIFRLVERDLFVSVLATFGLSIVLQQLANLAFGANVRTLDAGLGSLFLPGALVVPKIKLAAFAAALALGAGLMLFLRHSRRGQAIRATAQNARAARVLGVDADRIYAATFALNAAICGAAGGLVAMTWIIHPYLGLPYTVRAFMIVVVAGLGSMLPVLGAGGGLGIAENYAGFLLGTEYQTAFLYALLVAILVSRNLMLRRRRGYLR</sequence>
<dbReference type="RefSeq" id="WP_115215410.1">
    <property type="nucleotide sequence ID" value="NZ_QKWJ01000070.1"/>
</dbReference>
<dbReference type="GO" id="GO:0005886">
    <property type="term" value="C:plasma membrane"/>
    <property type="evidence" value="ECO:0007669"/>
    <property type="project" value="UniProtKB-SubCell"/>
</dbReference>
<keyword evidence="11" id="KW-1185">Reference proteome</keyword>